<evidence type="ECO:0000256" key="6">
    <source>
        <dbReference type="SAM" id="Phobius"/>
    </source>
</evidence>
<evidence type="ECO:0000256" key="2">
    <source>
        <dbReference type="ARBA" id="ARBA00022692"/>
    </source>
</evidence>
<feature type="transmembrane region" description="Helical" evidence="6">
    <location>
        <begin position="401"/>
        <end position="422"/>
    </location>
</feature>
<dbReference type="GO" id="GO:0051301">
    <property type="term" value="P:cell division"/>
    <property type="evidence" value="ECO:0007669"/>
    <property type="project" value="InterPro"/>
</dbReference>
<proteinExistence type="predicted"/>
<name>A0A831T9D2_9BACT</name>
<dbReference type="GO" id="GO:0005886">
    <property type="term" value="C:plasma membrane"/>
    <property type="evidence" value="ECO:0007669"/>
    <property type="project" value="TreeGrafter"/>
</dbReference>
<evidence type="ECO:0000256" key="1">
    <source>
        <dbReference type="ARBA" id="ARBA00004141"/>
    </source>
</evidence>
<dbReference type="PANTHER" id="PTHR30474:SF3">
    <property type="entry name" value="PEPTIDOGLYCAN GLYCOSYLTRANSFERASE RODA"/>
    <property type="match status" value="1"/>
</dbReference>
<evidence type="ECO:0000313" key="7">
    <source>
        <dbReference type="EMBL" id="HEG91777.1"/>
    </source>
</evidence>
<dbReference type="GO" id="GO:0032153">
    <property type="term" value="C:cell division site"/>
    <property type="evidence" value="ECO:0007669"/>
    <property type="project" value="TreeGrafter"/>
</dbReference>
<evidence type="ECO:0000256" key="3">
    <source>
        <dbReference type="ARBA" id="ARBA00022960"/>
    </source>
</evidence>
<protein>
    <submittedName>
        <fullName evidence="7">FtsW/RodA/SpoVE family cell cycle protein</fullName>
    </submittedName>
</protein>
<keyword evidence="4 6" id="KW-1133">Transmembrane helix</keyword>
<evidence type="ECO:0000256" key="4">
    <source>
        <dbReference type="ARBA" id="ARBA00022989"/>
    </source>
</evidence>
<dbReference type="GO" id="GO:0015648">
    <property type="term" value="F:lipid-linked peptidoglycan transporter activity"/>
    <property type="evidence" value="ECO:0007669"/>
    <property type="project" value="TreeGrafter"/>
</dbReference>
<keyword evidence="5 6" id="KW-0472">Membrane</keyword>
<keyword evidence="2 6" id="KW-0812">Transmembrane</keyword>
<dbReference type="AlphaFoldDB" id="A0A831T9D2"/>
<feature type="transmembrane region" description="Helical" evidence="6">
    <location>
        <begin position="337"/>
        <end position="358"/>
    </location>
</feature>
<accession>A0A831T9D2</accession>
<feature type="transmembrane region" description="Helical" evidence="6">
    <location>
        <begin position="254"/>
        <end position="273"/>
    </location>
</feature>
<sequence length="432" mass="46912">MAARIRLLELQLLVLPALLGIVGLLTVYLSGTGTTRWTWADIWVSLAFMGLVLGTSVWLSLIGFSGDQVLFPLVAMLSGLGLLLSQRLQPVLRDDPGWATLAQRQLIYLALSFGLLWGTLTFLRGLEWLRRYKYTAAIIGLGLILVTMIFGIEIQGARLWLDLGVVTVQPGELVKVLLVIFLAAYLDDYRDLIATGYRLGPLTLPPLPYLLPMLIMWGMSILVVVLQRDLGNALLLFGIFLAMLYIATGRVAYVLAGLLTFALAVYVALHLFSHVGVRIQVWLNPWSDPLQAGFQPIQADYAFAHGHIFGTGLGFGYPEFIPVVASDYAFAAIGEELGLLGTVAVLGLYLLLVTRGMLIALQARDSFVRLLAAGLTVVLGLQTLIILAGNVRLLPLTGITLPFISAGGSSLLTNFLIVGLLLKASESVGERR</sequence>
<dbReference type="Pfam" id="PF01098">
    <property type="entry name" value="FTSW_RODA_SPOVE"/>
    <property type="match status" value="1"/>
</dbReference>
<evidence type="ECO:0000256" key="5">
    <source>
        <dbReference type="ARBA" id="ARBA00023136"/>
    </source>
</evidence>
<comment type="caution">
    <text evidence="7">The sequence shown here is derived from an EMBL/GenBank/DDBJ whole genome shotgun (WGS) entry which is preliminary data.</text>
</comment>
<dbReference type="EMBL" id="DSIY01000237">
    <property type="protein sequence ID" value="HEG91777.1"/>
    <property type="molecule type" value="Genomic_DNA"/>
</dbReference>
<feature type="transmembrane region" description="Helical" evidence="6">
    <location>
        <begin position="207"/>
        <end position="224"/>
    </location>
</feature>
<feature type="transmembrane region" description="Helical" evidence="6">
    <location>
        <begin position="135"/>
        <end position="154"/>
    </location>
</feature>
<dbReference type="GO" id="GO:0008360">
    <property type="term" value="P:regulation of cell shape"/>
    <property type="evidence" value="ECO:0007669"/>
    <property type="project" value="UniProtKB-KW"/>
</dbReference>
<feature type="transmembrane region" description="Helical" evidence="6">
    <location>
        <begin position="69"/>
        <end position="86"/>
    </location>
</feature>
<feature type="transmembrane region" description="Helical" evidence="6">
    <location>
        <begin position="230"/>
        <end position="247"/>
    </location>
</feature>
<feature type="transmembrane region" description="Helical" evidence="6">
    <location>
        <begin position="106"/>
        <end position="123"/>
    </location>
</feature>
<comment type="subcellular location">
    <subcellularLocation>
        <location evidence="1">Membrane</location>
        <topology evidence="1">Multi-pass membrane protein</topology>
    </subcellularLocation>
</comment>
<keyword evidence="3" id="KW-0133">Cell shape</keyword>
<gene>
    <name evidence="7" type="ORF">ENP34_10120</name>
</gene>
<feature type="transmembrane region" description="Helical" evidence="6">
    <location>
        <begin position="42"/>
        <end position="62"/>
    </location>
</feature>
<organism evidence="7">
    <name type="scientific">Thermorudis peleae</name>
    <dbReference type="NCBI Taxonomy" id="1382356"/>
    <lineage>
        <taxon>Bacteria</taxon>
        <taxon>Pseudomonadati</taxon>
        <taxon>Thermomicrobiota</taxon>
        <taxon>Thermomicrobia</taxon>
        <taxon>Thermomicrobia incertae sedis</taxon>
        <taxon>Thermorudis</taxon>
    </lineage>
</organism>
<dbReference type="PANTHER" id="PTHR30474">
    <property type="entry name" value="CELL CYCLE PROTEIN"/>
    <property type="match status" value="1"/>
</dbReference>
<feature type="transmembrane region" description="Helical" evidence="6">
    <location>
        <begin position="370"/>
        <end position="389"/>
    </location>
</feature>
<reference evidence="7" key="1">
    <citation type="journal article" date="2020" name="mSystems">
        <title>Genome- and Community-Level Interaction Insights into Carbon Utilization and Element Cycling Functions of Hydrothermarchaeota in Hydrothermal Sediment.</title>
        <authorList>
            <person name="Zhou Z."/>
            <person name="Liu Y."/>
            <person name="Xu W."/>
            <person name="Pan J."/>
            <person name="Luo Z.H."/>
            <person name="Li M."/>
        </authorList>
    </citation>
    <scope>NUCLEOTIDE SEQUENCE [LARGE SCALE GENOMIC DNA]</scope>
    <source>
        <strain evidence="7">SpSt-210</strain>
    </source>
</reference>
<dbReference type="InterPro" id="IPR001182">
    <property type="entry name" value="FtsW/RodA"/>
</dbReference>
<feature type="transmembrane region" description="Helical" evidence="6">
    <location>
        <begin position="12"/>
        <end position="30"/>
    </location>
</feature>